<dbReference type="SUPFAM" id="SSF55681">
    <property type="entry name" value="Class II aaRS and biotin synthetases"/>
    <property type="match status" value="1"/>
</dbReference>
<reference evidence="8 9" key="1">
    <citation type="journal article" date="2020" name="Sci. Rep.">
        <title>Morphology, ultrastructure, genomics, and phylogeny of Euplotes vanleeuwenhoeki sp. nov. and its ultra-reduced endosymbiont Candidatus Pinguicoccus supinus sp. nov.</title>
        <authorList>
            <person name="Serra V."/>
            <person name="Gammuto L."/>
            <person name="Nitla V."/>
            <person name="Castelli M."/>
            <person name="Lanzoni O."/>
            <person name="Sassera D."/>
            <person name="Bandi C."/>
            <person name="Sandeep B.V."/>
            <person name="Verni F."/>
            <person name="Modeo L."/>
            <person name="Petroni G."/>
        </authorList>
    </citation>
    <scope>NUCLEOTIDE SEQUENCE [LARGE SCALE GENOMIC DNA]</scope>
    <source>
        <strain evidence="8 9">KKR18_Esm</strain>
    </source>
</reference>
<evidence type="ECO:0000256" key="7">
    <source>
        <dbReference type="ARBA" id="ARBA00048823"/>
    </source>
</evidence>
<comment type="similarity">
    <text evidence="2">Belongs to the class-II aminoacyl-tRNA synthetase family. Type-1 seryl-tRNA synthetase subfamily.</text>
</comment>
<comment type="pathway">
    <text evidence="1">Aminoacyl-tRNA biosynthesis; selenocysteinyl-tRNA(Sec) biosynthesis; L-seryl-tRNA(Sec) from L-serine and tRNA(Sec): step 1/1.</text>
</comment>
<dbReference type="GO" id="GO:0006412">
    <property type="term" value="P:translation"/>
    <property type="evidence" value="ECO:0007669"/>
    <property type="project" value="UniProtKB-KW"/>
</dbReference>
<dbReference type="GO" id="GO:0004828">
    <property type="term" value="F:serine-tRNA ligase activity"/>
    <property type="evidence" value="ECO:0007669"/>
    <property type="project" value="UniProtKB-EC"/>
</dbReference>
<evidence type="ECO:0000256" key="5">
    <source>
        <dbReference type="ARBA" id="ARBA00033352"/>
    </source>
</evidence>
<organism evidence="8 9">
    <name type="scientific">Candidatus Pinguicoccus supinus</name>
    <dbReference type="NCBI Taxonomy" id="2529394"/>
    <lineage>
        <taxon>Bacteria</taxon>
        <taxon>Pseudomonadati</taxon>
        <taxon>Verrucomicrobiota</taxon>
        <taxon>Candidatus Pinguicoccus</taxon>
    </lineage>
</organism>
<sequence>MFNINDIDKNFLAYKYNLYFKKFYNLNLVKSLFLKIKGLKFFIKILRGKLKTTRLLLFKKEKILYKKLYNRIKNLGFYLKRLSLIALRNYEFIPNLTSNFLLKNIKLNKIIYIHYRVKKLTNHCIKPKIKKHYLNSNFNSNIFCDSKKIIFDKKYFIYRGIAAVRVRLLINFFLNEASTNGYEEFSIPLLVKSSAAYNTGQLPDKDSQMFYIERDDLYLIPTAEIPLTNLYLNKVLNLPDVKMCSYSPCFRREVGS</sequence>
<evidence type="ECO:0000256" key="2">
    <source>
        <dbReference type="ARBA" id="ARBA00010728"/>
    </source>
</evidence>
<dbReference type="Gene3D" id="3.30.930.10">
    <property type="entry name" value="Bira Bifunctional Protein, Domain 2"/>
    <property type="match status" value="1"/>
</dbReference>
<proteinExistence type="inferred from homology"/>
<dbReference type="PANTHER" id="PTHR43697:SF1">
    <property type="entry name" value="SERINE--TRNA LIGASE"/>
    <property type="match status" value="1"/>
</dbReference>
<evidence type="ECO:0000256" key="6">
    <source>
        <dbReference type="ARBA" id="ARBA00047929"/>
    </source>
</evidence>
<dbReference type="KEGG" id="psup:E5P55_00260"/>
<name>A0A7T0FXV1_9BACT</name>
<evidence type="ECO:0000256" key="4">
    <source>
        <dbReference type="ARBA" id="ARBA00022917"/>
    </source>
</evidence>
<dbReference type="PANTHER" id="PTHR43697">
    <property type="entry name" value="SERYL-TRNA SYNTHETASE"/>
    <property type="match status" value="1"/>
</dbReference>
<evidence type="ECO:0000313" key="9">
    <source>
        <dbReference type="Proteomes" id="UP000594451"/>
    </source>
</evidence>
<keyword evidence="9" id="KW-1185">Reference proteome</keyword>
<comment type="catalytic activity">
    <reaction evidence="6">
        <text>tRNA(Sec) + L-serine + ATP = L-seryl-tRNA(Sec) + AMP + diphosphate + H(+)</text>
        <dbReference type="Rhea" id="RHEA:42580"/>
        <dbReference type="Rhea" id="RHEA-COMP:9742"/>
        <dbReference type="Rhea" id="RHEA-COMP:10128"/>
        <dbReference type="ChEBI" id="CHEBI:15378"/>
        <dbReference type="ChEBI" id="CHEBI:30616"/>
        <dbReference type="ChEBI" id="CHEBI:33019"/>
        <dbReference type="ChEBI" id="CHEBI:33384"/>
        <dbReference type="ChEBI" id="CHEBI:78442"/>
        <dbReference type="ChEBI" id="CHEBI:78533"/>
        <dbReference type="ChEBI" id="CHEBI:456215"/>
        <dbReference type="EC" id="6.1.1.11"/>
    </reaction>
</comment>
<comment type="catalytic activity">
    <reaction evidence="7">
        <text>tRNA(Ser) + L-serine + ATP = L-seryl-tRNA(Ser) + AMP + diphosphate + H(+)</text>
        <dbReference type="Rhea" id="RHEA:12292"/>
        <dbReference type="Rhea" id="RHEA-COMP:9669"/>
        <dbReference type="Rhea" id="RHEA-COMP:9703"/>
        <dbReference type="ChEBI" id="CHEBI:15378"/>
        <dbReference type="ChEBI" id="CHEBI:30616"/>
        <dbReference type="ChEBI" id="CHEBI:33019"/>
        <dbReference type="ChEBI" id="CHEBI:33384"/>
        <dbReference type="ChEBI" id="CHEBI:78442"/>
        <dbReference type="ChEBI" id="CHEBI:78533"/>
        <dbReference type="ChEBI" id="CHEBI:456215"/>
        <dbReference type="EC" id="6.1.1.11"/>
    </reaction>
</comment>
<evidence type="ECO:0000313" key="8">
    <source>
        <dbReference type="EMBL" id="QPJ58419.1"/>
    </source>
</evidence>
<dbReference type="InterPro" id="IPR045864">
    <property type="entry name" value="aa-tRNA-synth_II/BPL/LPL"/>
</dbReference>
<dbReference type="AlphaFoldDB" id="A0A7T0FXV1"/>
<evidence type="ECO:0000256" key="3">
    <source>
        <dbReference type="ARBA" id="ARBA00022490"/>
    </source>
</evidence>
<keyword evidence="3" id="KW-0963">Cytoplasm</keyword>
<dbReference type="Proteomes" id="UP000594451">
    <property type="component" value="Chromosome"/>
</dbReference>
<gene>
    <name evidence="8" type="ORF">E5P55_00260</name>
</gene>
<protein>
    <recommendedName>
        <fullName evidence="5">Seryl-tRNA(Ser/Sec) synthetase</fullName>
    </recommendedName>
</protein>
<dbReference type="EMBL" id="CP039370">
    <property type="protein sequence ID" value="QPJ58419.1"/>
    <property type="molecule type" value="Genomic_DNA"/>
</dbReference>
<keyword evidence="4" id="KW-0648">Protein biosynthesis</keyword>
<evidence type="ECO:0000256" key="1">
    <source>
        <dbReference type="ARBA" id="ARBA00005045"/>
    </source>
</evidence>
<accession>A0A7T0FXV1</accession>